<dbReference type="PIRSF" id="PIRSF006247">
    <property type="entry name" value="TrkH"/>
    <property type="match status" value="1"/>
</dbReference>
<dbReference type="GO" id="GO:0005886">
    <property type="term" value="C:plasma membrane"/>
    <property type="evidence" value="ECO:0007669"/>
    <property type="project" value="UniProtKB-SubCell"/>
</dbReference>
<feature type="binding site" evidence="11">
    <location>
        <position position="220"/>
    </location>
    <ligand>
        <name>K(+)</name>
        <dbReference type="ChEBI" id="CHEBI:29103"/>
    </ligand>
</feature>
<dbReference type="AlphaFoldDB" id="A0A6S6QXF0"/>
<feature type="transmembrane region" description="Helical" evidence="12">
    <location>
        <begin position="332"/>
        <end position="358"/>
    </location>
</feature>
<feature type="transmembrane region" description="Helical" evidence="12">
    <location>
        <begin position="70"/>
        <end position="92"/>
    </location>
</feature>
<evidence type="ECO:0000313" key="13">
    <source>
        <dbReference type="EMBL" id="BCJ91952.1"/>
    </source>
</evidence>
<dbReference type="PANTHER" id="PTHR32024">
    <property type="entry name" value="TRK SYSTEM POTASSIUM UPTAKE PROTEIN TRKG-RELATED"/>
    <property type="match status" value="1"/>
</dbReference>
<feature type="binding site" evidence="11">
    <location>
        <position position="113"/>
    </location>
    <ligand>
        <name>K(+)</name>
        <dbReference type="ChEBI" id="CHEBI:29103"/>
    </ligand>
</feature>
<keyword evidence="5 12" id="KW-0812">Transmembrane</keyword>
<evidence type="ECO:0000313" key="14">
    <source>
        <dbReference type="Proteomes" id="UP000515317"/>
    </source>
</evidence>
<keyword evidence="2 10" id="KW-0813">Transport</keyword>
<organism evidence="13 14">
    <name type="scientific">Terrihabitans soli</name>
    <dbReference type="NCBI Taxonomy" id="708113"/>
    <lineage>
        <taxon>Bacteria</taxon>
        <taxon>Pseudomonadati</taxon>
        <taxon>Pseudomonadota</taxon>
        <taxon>Alphaproteobacteria</taxon>
        <taxon>Hyphomicrobiales</taxon>
        <taxon>Terrihabitans</taxon>
    </lineage>
</organism>
<evidence type="ECO:0000256" key="10">
    <source>
        <dbReference type="PIRNR" id="PIRNR006247"/>
    </source>
</evidence>
<keyword evidence="3 10" id="KW-1003">Cell membrane</keyword>
<keyword evidence="10" id="KW-0997">Cell inner membrane</keyword>
<gene>
    <name evidence="13" type="primary">trkH</name>
    <name evidence="13" type="ORF">IZ6_26870</name>
</gene>
<dbReference type="Pfam" id="PF02386">
    <property type="entry name" value="TrkH"/>
    <property type="match status" value="1"/>
</dbReference>
<keyword evidence="9 10" id="KW-0472">Membrane</keyword>
<evidence type="ECO:0000256" key="7">
    <source>
        <dbReference type="ARBA" id="ARBA00022989"/>
    </source>
</evidence>
<dbReference type="InterPro" id="IPR003445">
    <property type="entry name" value="Cat_transpt"/>
</dbReference>
<evidence type="ECO:0000256" key="2">
    <source>
        <dbReference type="ARBA" id="ARBA00022448"/>
    </source>
</evidence>
<feature type="binding site" evidence="11">
    <location>
        <position position="112"/>
    </location>
    <ligand>
        <name>K(+)</name>
        <dbReference type="ChEBI" id="CHEBI:29103"/>
    </ligand>
</feature>
<feature type="transmembrane region" description="Helical" evidence="12">
    <location>
        <begin position="394"/>
        <end position="414"/>
    </location>
</feature>
<keyword evidence="6 10" id="KW-0630">Potassium</keyword>
<evidence type="ECO:0000256" key="1">
    <source>
        <dbReference type="ARBA" id="ARBA00004651"/>
    </source>
</evidence>
<dbReference type="PANTHER" id="PTHR32024:SF3">
    <property type="entry name" value="TRK SYSTEM POTASSIUM UPTAKE PROTEIN"/>
    <property type="match status" value="1"/>
</dbReference>
<comment type="function">
    <text evidence="10">Low-affinity potassium transport system. Interacts with Trk system potassium uptake protein TrkA.</text>
</comment>
<dbReference type="EMBL" id="AP023361">
    <property type="protein sequence ID" value="BCJ91952.1"/>
    <property type="molecule type" value="Genomic_DNA"/>
</dbReference>
<feature type="binding site" evidence="11">
    <location>
        <position position="315"/>
    </location>
    <ligand>
        <name>K(+)</name>
        <dbReference type="ChEBI" id="CHEBI:29103"/>
    </ligand>
</feature>
<evidence type="ECO:0000256" key="4">
    <source>
        <dbReference type="ARBA" id="ARBA00022538"/>
    </source>
</evidence>
<name>A0A6S6QXF0_9HYPH</name>
<evidence type="ECO:0000256" key="9">
    <source>
        <dbReference type="ARBA" id="ARBA00023136"/>
    </source>
</evidence>
<dbReference type="GO" id="GO:0046872">
    <property type="term" value="F:metal ion binding"/>
    <property type="evidence" value="ECO:0007669"/>
    <property type="project" value="UniProtKB-KW"/>
</dbReference>
<dbReference type="RefSeq" id="WP_222875564.1">
    <property type="nucleotide sequence ID" value="NZ_AP023361.1"/>
</dbReference>
<comment type="similarity">
    <text evidence="10">Belongs to the TrkH potassium transport family.</text>
</comment>
<feature type="binding site" evidence="11">
    <location>
        <position position="316"/>
    </location>
    <ligand>
        <name>K(+)</name>
        <dbReference type="ChEBI" id="CHEBI:29103"/>
    </ligand>
</feature>
<feature type="transmembrane region" description="Helical" evidence="12">
    <location>
        <begin position="454"/>
        <end position="477"/>
    </location>
</feature>
<reference evidence="13 14" key="1">
    <citation type="submission" date="2020-08" db="EMBL/GenBank/DDBJ databases">
        <title>Genome sequence of Rhizobiales bacterium strain IZ6.</title>
        <authorList>
            <person name="Nakai R."/>
            <person name="Naganuma T."/>
        </authorList>
    </citation>
    <scope>NUCLEOTIDE SEQUENCE [LARGE SCALE GENOMIC DNA]</scope>
    <source>
        <strain evidence="13 14">IZ6</strain>
    </source>
</reference>
<keyword evidence="7 12" id="KW-1133">Transmembrane helix</keyword>
<feature type="transmembrane region" description="Helical" evidence="12">
    <location>
        <begin position="129"/>
        <end position="152"/>
    </location>
</feature>
<evidence type="ECO:0000256" key="6">
    <source>
        <dbReference type="ARBA" id="ARBA00022958"/>
    </source>
</evidence>
<feature type="transmembrane region" description="Helical" evidence="12">
    <location>
        <begin position="237"/>
        <end position="260"/>
    </location>
</feature>
<evidence type="ECO:0000256" key="3">
    <source>
        <dbReference type="ARBA" id="ARBA00022475"/>
    </source>
</evidence>
<keyword evidence="4 10" id="KW-0633">Potassium transport</keyword>
<sequence>MPDFRPIRTIVGAFIALLGGLMIIPAIADLVAGHKDWVVFAASSGASIFVGLGLWASGRTSEKTVLTVRQTFLLTVISWVTLCGFAALPFMWSEPGLTVTQAFYEATSGITTTGSTVLAGLDNLPPGILLWRAILHFYGGIGVIVIAIAVLPMLRIGGMQLFRAESSDRSEKIFPAAAQIAGWIFGVYLTLNLACAVAYMLAGMTPFDALIHGMSTVAAGGFAAYDKSLAYFDNAAVDWIAVTFMLAASLPFVLYIHALRGRPGRLWESSEVRLFLAIFVIATALVWGYLEISGIASDGTAFRWAAFHVASLISTTGLATQDYALWGPFTDVIFFLLMFIGGCTGSPAGGIKVLRFLIVGKAIAQQMRRMLYPNGVFPLIYEGHTLPDDVVRSVTTFIIVYILAFALLTLGISATGLDFRTALSAVGANLSNAGPGLGPLIGPVGNYGSLSDPALWILSFAMLLGRLELFTILILFLPRFWRP</sequence>
<dbReference type="Proteomes" id="UP000515317">
    <property type="component" value="Chromosome"/>
</dbReference>
<keyword evidence="11" id="KW-0479">Metal-binding</keyword>
<evidence type="ECO:0000256" key="5">
    <source>
        <dbReference type="ARBA" id="ARBA00022692"/>
    </source>
</evidence>
<dbReference type="KEGG" id="tso:IZ6_26870"/>
<feature type="transmembrane region" description="Helical" evidence="12">
    <location>
        <begin position="37"/>
        <end position="58"/>
    </location>
</feature>
<comment type="subcellular location">
    <subcellularLocation>
        <location evidence="10">Cell inner membrane</location>
        <topology evidence="10">Multi-pass membrane protein</topology>
    </subcellularLocation>
    <subcellularLocation>
        <location evidence="1">Cell membrane</location>
        <topology evidence="1">Multi-pass membrane protein</topology>
    </subcellularLocation>
</comment>
<feature type="binding site" evidence="11">
    <location>
        <position position="432"/>
    </location>
    <ligand>
        <name>K(+)</name>
        <dbReference type="ChEBI" id="CHEBI:29103"/>
    </ligand>
</feature>
<keyword evidence="14" id="KW-1185">Reference proteome</keyword>
<protein>
    <recommendedName>
        <fullName evidence="10">Trk system potassium uptake protein</fullName>
    </recommendedName>
</protein>
<feature type="transmembrane region" description="Helical" evidence="12">
    <location>
        <begin position="272"/>
        <end position="290"/>
    </location>
</feature>
<dbReference type="GO" id="GO:0015379">
    <property type="term" value="F:potassium:chloride symporter activity"/>
    <property type="evidence" value="ECO:0007669"/>
    <property type="project" value="InterPro"/>
</dbReference>
<accession>A0A6S6QXF0</accession>
<evidence type="ECO:0000256" key="8">
    <source>
        <dbReference type="ARBA" id="ARBA00023065"/>
    </source>
</evidence>
<keyword evidence="8 10" id="KW-0406">Ion transport</keyword>
<dbReference type="InterPro" id="IPR004772">
    <property type="entry name" value="TrkH"/>
</dbReference>
<proteinExistence type="inferred from homology"/>
<feature type="transmembrane region" description="Helical" evidence="12">
    <location>
        <begin position="173"/>
        <end position="201"/>
    </location>
</feature>
<evidence type="ECO:0000256" key="11">
    <source>
        <dbReference type="PIRSR" id="PIRSR006247-1"/>
    </source>
</evidence>
<feature type="transmembrane region" description="Helical" evidence="12">
    <location>
        <begin position="12"/>
        <end position="31"/>
    </location>
</feature>
<evidence type="ECO:0000256" key="12">
    <source>
        <dbReference type="SAM" id="Phobius"/>
    </source>
</evidence>